<dbReference type="EMBL" id="CP007174">
    <property type="protein sequence ID" value="AIF84591.1"/>
    <property type="molecule type" value="Genomic_DNA"/>
</dbReference>
<feature type="region of interest" description="Disordered" evidence="1">
    <location>
        <begin position="1"/>
        <end position="22"/>
    </location>
</feature>
<reference evidence="2 3" key="1">
    <citation type="journal article" date="2014" name="PLoS ONE">
        <title>Genome Sequence of Candidatus Nitrososphaera evergladensis from Group I.1b Enriched from Everglades Soil Reveals Novel Genomic Features of the Ammonia-Oxidizing Archaea.</title>
        <authorList>
            <person name="Zhalnina K.V."/>
            <person name="Dias R."/>
            <person name="Leonard M.T."/>
            <person name="Dorr de Quadros P."/>
            <person name="Camargo F.A."/>
            <person name="Drew J.C."/>
            <person name="Farmerie W.G."/>
            <person name="Daroub S.H."/>
            <person name="Triplett E.W."/>
        </authorList>
    </citation>
    <scope>NUCLEOTIDE SEQUENCE [LARGE SCALE GENOMIC DNA]</scope>
    <source>
        <strain evidence="2 3">SR1</strain>
    </source>
</reference>
<evidence type="ECO:0000313" key="2">
    <source>
        <dbReference type="EMBL" id="AIF84591.1"/>
    </source>
</evidence>
<dbReference type="KEGG" id="nev:NTE_02544"/>
<proteinExistence type="predicted"/>
<dbReference type="Proteomes" id="UP000028194">
    <property type="component" value="Chromosome"/>
</dbReference>
<evidence type="ECO:0000313" key="3">
    <source>
        <dbReference type="Proteomes" id="UP000028194"/>
    </source>
</evidence>
<dbReference type="RefSeq" id="WP_148701134.1">
    <property type="nucleotide sequence ID" value="NZ_CP007174.1"/>
</dbReference>
<feature type="compositionally biased region" description="Basic residues" evidence="1">
    <location>
        <begin position="1"/>
        <end position="16"/>
    </location>
</feature>
<accession>A0A075MSN6</accession>
<dbReference type="GeneID" id="41598240"/>
<dbReference type="AlphaFoldDB" id="A0A075MSN6"/>
<evidence type="ECO:0000256" key="1">
    <source>
        <dbReference type="SAM" id="MobiDB-lite"/>
    </source>
</evidence>
<name>A0A075MSN6_9ARCH</name>
<dbReference type="STRING" id="1459636.NTE_02544"/>
<protein>
    <submittedName>
        <fullName evidence="2">Uncharacterized protein</fullName>
    </submittedName>
</protein>
<keyword evidence="3" id="KW-1185">Reference proteome</keyword>
<dbReference type="HOGENOM" id="CLU_2930031_0_0_2"/>
<gene>
    <name evidence="2" type="ORF">NTE_02544</name>
</gene>
<sequence length="60" mass="7437">MVRGIRMGRPRKKKQEKRTFSRTEWERIRREMPSFNEQELKEFFDFPRIVADPKMDSGYL</sequence>
<organism evidence="2 3">
    <name type="scientific">Candidatus Nitrososphaera evergladensis SR1</name>
    <dbReference type="NCBI Taxonomy" id="1459636"/>
    <lineage>
        <taxon>Archaea</taxon>
        <taxon>Nitrososphaerota</taxon>
        <taxon>Nitrososphaeria</taxon>
        <taxon>Nitrososphaerales</taxon>
        <taxon>Nitrososphaeraceae</taxon>
        <taxon>Nitrososphaera</taxon>
    </lineage>
</organism>